<feature type="transmembrane region" description="Helical" evidence="1">
    <location>
        <begin position="38"/>
        <end position="57"/>
    </location>
</feature>
<sequence length="153" mass="17718">MPYDLIAFGVMVLLITLLVAMITRSFRKRKPLSLNKSISWLALLLLIVAIPYCGHTQTNREIQMKHLLNTINQQSILSPESDKSAIHEISVMTKPIRYSLLREELRSNTSIGDKFYDEYLTINGQQYIVTIACYTFPLRWSVFETYSLNEVKK</sequence>
<gene>
    <name evidence="2" type="ORF">EL26_04130</name>
</gene>
<dbReference type="EMBL" id="JMIR01000003">
    <property type="protein sequence ID" value="KEO84713.1"/>
    <property type="molecule type" value="Genomic_DNA"/>
</dbReference>
<organism evidence="2 3">
    <name type="scientific">Tumebacillus flagellatus</name>
    <dbReference type="NCBI Taxonomy" id="1157490"/>
    <lineage>
        <taxon>Bacteria</taxon>
        <taxon>Bacillati</taxon>
        <taxon>Bacillota</taxon>
        <taxon>Bacilli</taxon>
        <taxon>Bacillales</taxon>
        <taxon>Alicyclobacillaceae</taxon>
        <taxon>Tumebacillus</taxon>
    </lineage>
</organism>
<evidence type="ECO:0000256" key="1">
    <source>
        <dbReference type="SAM" id="Phobius"/>
    </source>
</evidence>
<keyword evidence="1" id="KW-0472">Membrane</keyword>
<proteinExistence type="predicted"/>
<reference evidence="2 3" key="1">
    <citation type="journal article" date="2013" name="Int. J. Syst. Evol. Microbiol.">
        <title>Tumebacillus flagellatus sp. nov., an alpha-amylase/pullulanase-producing bacterium isolated from cassava wastewater.</title>
        <authorList>
            <person name="Wang Q."/>
            <person name="Xie N."/>
            <person name="Qin Y."/>
            <person name="Shen N."/>
            <person name="Zhu J."/>
            <person name="Mi H."/>
            <person name="Huang R."/>
        </authorList>
    </citation>
    <scope>NUCLEOTIDE SEQUENCE [LARGE SCALE GENOMIC DNA]</scope>
    <source>
        <strain evidence="2 3">GST4</strain>
    </source>
</reference>
<keyword evidence="1" id="KW-0812">Transmembrane</keyword>
<keyword evidence="1" id="KW-1133">Transmembrane helix</keyword>
<dbReference type="OrthoDB" id="16044at186823"/>
<protein>
    <submittedName>
        <fullName evidence="2">Uncharacterized protein</fullName>
    </submittedName>
</protein>
<keyword evidence="3" id="KW-1185">Reference proteome</keyword>
<evidence type="ECO:0000313" key="3">
    <source>
        <dbReference type="Proteomes" id="UP000027931"/>
    </source>
</evidence>
<comment type="caution">
    <text evidence="2">The sequence shown here is derived from an EMBL/GenBank/DDBJ whole genome shotgun (WGS) entry which is preliminary data.</text>
</comment>
<dbReference type="Proteomes" id="UP000027931">
    <property type="component" value="Unassembled WGS sequence"/>
</dbReference>
<name>A0A074LXB0_9BACL</name>
<accession>A0A074LXB0</accession>
<dbReference type="RefSeq" id="WP_038084675.1">
    <property type="nucleotide sequence ID" value="NZ_JMIR01000003.1"/>
</dbReference>
<feature type="transmembrane region" description="Helical" evidence="1">
    <location>
        <begin position="6"/>
        <end position="26"/>
    </location>
</feature>
<dbReference type="AlphaFoldDB" id="A0A074LXB0"/>
<evidence type="ECO:0000313" key="2">
    <source>
        <dbReference type="EMBL" id="KEO84713.1"/>
    </source>
</evidence>